<organism evidence="2 3">
    <name type="scientific">Enterococcus quebecensis</name>
    <dbReference type="NCBI Taxonomy" id="903983"/>
    <lineage>
        <taxon>Bacteria</taxon>
        <taxon>Bacillati</taxon>
        <taxon>Bacillota</taxon>
        <taxon>Bacilli</taxon>
        <taxon>Lactobacillales</taxon>
        <taxon>Enterococcaceae</taxon>
        <taxon>Enterococcus</taxon>
    </lineage>
</organism>
<feature type="transmembrane region" description="Helical" evidence="1">
    <location>
        <begin position="381"/>
        <end position="400"/>
    </location>
</feature>
<keyword evidence="3" id="KW-1185">Reference proteome</keyword>
<keyword evidence="1" id="KW-0472">Membrane</keyword>
<evidence type="ECO:0000313" key="3">
    <source>
        <dbReference type="Proteomes" id="UP000094764"/>
    </source>
</evidence>
<dbReference type="Proteomes" id="UP000094764">
    <property type="component" value="Unassembled WGS sequence"/>
</dbReference>
<feature type="transmembrane region" description="Helical" evidence="1">
    <location>
        <begin position="42"/>
        <end position="62"/>
    </location>
</feature>
<comment type="caution">
    <text evidence="2">The sequence shown here is derived from an EMBL/GenBank/DDBJ whole genome shotgun (WGS) entry which is preliminary data.</text>
</comment>
<name>A0A1E5GSK3_9ENTE</name>
<dbReference type="RefSeq" id="WP_069635689.1">
    <property type="nucleotide sequence ID" value="NZ_JXKZ01000005.1"/>
</dbReference>
<feature type="transmembrane region" description="Helical" evidence="1">
    <location>
        <begin position="139"/>
        <end position="171"/>
    </location>
</feature>
<proteinExistence type="predicted"/>
<feature type="transmembrane region" description="Helical" evidence="1">
    <location>
        <begin position="226"/>
        <end position="250"/>
    </location>
</feature>
<dbReference type="OrthoDB" id="9815466at2"/>
<feature type="transmembrane region" description="Helical" evidence="1">
    <location>
        <begin position="69"/>
        <end position="88"/>
    </location>
</feature>
<dbReference type="PANTHER" id="PTHR38454">
    <property type="entry name" value="INTEGRAL MEMBRANE PROTEIN-RELATED"/>
    <property type="match status" value="1"/>
</dbReference>
<dbReference type="PATRIC" id="fig|903983.4.peg.2263"/>
<accession>A0A1E5GSK3</accession>
<sequence>MKIKSFLRNNGWAICLSILIPVIIMGISYYQLGIYPTSDRTILASDGFGQLVNFYSGFNNVLHGKQSFFYTWSGSLGLNFVSLMSYYVNSIFSFLVFFFDNRQMPDAMYVILLTKIGGMGLSFWVYAHNTYRLPQWGKVCLSVCYALMSFTVAYSIMLMWMDALIFLPLILLGIQRVMDEQKIILLFATYFILFITNYYTAFMVGVFSFLYFFARLLTNWKQYKSSIVPYLITSVLAGGASMIIILPSVIDLKMNGEKLDSINQIFTSDLGPWDFVIKSMPGVYDTSKYGSAPFIYIGLLPLIFFIFYFVSKKIPLRNKVIYGSLVLFMVASVYIEPLNLFWQGMHFPNMFLFRFSYLYSTVVIILAGFGMEMLEKKDIPLFVNICLSLSGLFLLAVIVSNKKRYDFVTQESLVLTLVFLSAYLLLFLSKKKKHKFLKFMPVVLILCISLEAFFNTTQMMGGIDKEWGYTKKEAYTRSYKDINKLVNKTTSINDSFYRLENLDSVTRTDSFNYNYSGVTMFSSVRNRRSSKYLDNLGFRSPGTNLTIMYPNNTILMDGVLGVKYNLSKQNLDKYGFEKIDSSGEYTLYENKNALPLGMLTDEGIYQDKNNKTQTALLHQLSKIDQPLFQFTGLKEVSRENMYVKEEGDFTFYSEQMANKAQKITWEVDVPANTQAYLSLDPGQSSDMWQADVEVSVSGQKRTNSLTTVGTYYNLGYHSKAEKVKVSAKFNGQSIIRLIRPSVLVLKTDTFDNAMNEIKKKEVAFEVKGNKAKAEVALEQEQVIFTTIPYDQGWQASIDGKPVEIEAVQDALISVKVPKGKHEVVLTFYPKGMKLGSLLFLVCVIAFCLYVFWYKKMSRKINLEENE</sequence>
<dbReference type="AlphaFoldDB" id="A0A1E5GSK3"/>
<gene>
    <name evidence="2" type="ORF">BCR23_10210</name>
</gene>
<dbReference type="EMBL" id="MIKB01000016">
    <property type="protein sequence ID" value="OEG15200.1"/>
    <property type="molecule type" value="Genomic_DNA"/>
</dbReference>
<feature type="transmembrane region" description="Helical" evidence="1">
    <location>
        <begin position="351"/>
        <end position="369"/>
    </location>
</feature>
<evidence type="ECO:0000256" key="1">
    <source>
        <dbReference type="SAM" id="Phobius"/>
    </source>
</evidence>
<reference evidence="3" key="1">
    <citation type="submission" date="2016-09" db="EMBL/GenBank/DDBJ databases">
        <authorList>
            <person name="Gulvik C.A."/>
        </authorList>
    </citation>
    <scope>NUCLEOTIDE SEQUENCE [LARGE SCALE GENOMIC DNA]</scope>
    <source>
        <strain evidence="3">LMG 26306</strain>
    </source>
</reference>
<dbReference type="InterPro" id="IPR018580">
    <property type="entry name" value="Uncharacterised_YfhO"/>
</dbReference>
<keyword evidence="1" id="KW-1133">Transmembrane helix</keyword>
<feature type="transmembrane region" description="Helical" evidence="1">
    <location>
        <begin position="834"/>
        <end position="852"/>
    </location>
</feature>
<feature type="transmembrane region" description="Helical" evidence="1">
    <location>
        <begin position="412"/>
        <end position="429"/>
    </location>
</feature>
<dbReference type="PANTHER" id="PTHR38454:SF1">
    <property type="entry name" value="INTEGRAL MEMBRANE PROTEIN"/>
    <property type="match status" value="1"/>
</dbReference>
<feature type="transmembrane region" description="Helical" evidence="1">
    <location>
        <begin position="436"/>
        <end position="454"/>
    </location>
</feature>
<keyword evidence="1" id="KW-0812">Transmembrane</keyword>
<dbReference type="Pfam" id="PF09586">
    <property type="entry name" value="YfhO"/>
    <property type="match status" value="1"/>
</dbReference>
<feature type="transmembrane region" description="Helical" evidence="1">
    <location>
        <begin position="12"/>
        <end position="30"/>
    </location>
</feature>
<protein>
    <submittedName>
        <fullName evidence="2">Copper ABC transporter permease</fullName>
    </submittedName>
</protein>
<feature type="transmembrane region" description="Helical" evidence="1">
    <location>
        <begin position="183"/>
        <end position="214"/>
    </location>
</feature>
<feature type="transmembrane region" description="Helical" evidence="1">
    <location>
        <begin position="289"/>
        <end position="310"/>
    </location>
</feature>
<feature type="transmembrane region" description="Helical" evidence="1">
    <location>
        <begin position="322"/>
        <end position="345"/>
    </location>
</feature>
<evidence type="ECO:0000313" key="2">
    <source>
        <dbReference type="EMBL" id="OEG15200.1"/>
    </source>
</evidence>
<feature type="transmembrane region" description="Helical" evidence="1">
    <location>
        <begin position="108"/>
        <end position="127"/>
    </location>
</feature>
<dbReference type="STRING" id="903983.BCR23_10210"/>